<evidence type="ECO:0000256" key="1">
    <source>
        <dbReference type="SAM" id="MobiDB-lite"/>
    </source>
</evidence>
<accession>A0ABT4MZJ2</accession>
<keyword evidence="2" id="KW-1133">Transmembrane helix</keyword>
<reference evidence="3" key="1">
    <citation type="submission" date="2022-12" db="EMBL/GenBank/DDBJ databases">
        <authorList>
            <person name="Krivoruchko A.V."/>
            <person name="Elkin A."/>
        </authorList>
    </citation>
    <scope>NUCLEOTIDE SEQUENCE</scope>
    <source>
        <strain evidence="3">IEGM 1388</strain>
    </source>
</reference>
<dbReference type="EMBL" id="JAPWIE010000006">
    <property type="protein sequence ID" value="MCZ4552423.1"/>
    <property type="molecule type" value="Genomic_DNA"/>
</dbReference>
<dbReference type="Proteomes" id="UP001067235">
    <property type="component" value="Unassembled WGS sequence"/>
</dbReference>
<comment type="caution">
    <text evidence="3">The sequence shown here is derived from an EMBL/GenBank/DDBJ whole genome shotgun (WGS) entry which is preliminary data.</text>
</comment>
<keyword evidence="4" id="KW-1185">Reference proteome</keyword>
<proteinExistence type="predicted"/>
<protein>
    <recommendedName>
        <fullName evidence="5">DUF2079 domain-containing protein</fullName>
    </recommendedName>
</protein>
<sequence length="613" mass="66169">MHRRASTLLAPTGPAAGAGTRAARWVVPVALGLIVIQLAVRSWLVARGNFYWDDLIIIGRASEGSIFSWDFLMHDHDGHLMPAAFLVAGVTTDIAPLNWALPAITLVIGQLLASLAVLRLLVVIAGRRRPAVLLPFAFYLFTPMTVPAYNWWAAGLNTLPLQIGMAIVTADVVQLCRGEVDRRRVIIRSLVVFVVALAFFEKSALIGPVAGITAFLWCLLADDRGVRAALHSAWNAARELWIGLVAITTVWAVGYLALTSATAGEHSIAQTIALVWRSINKGVVPGTVGGPWFWERWVPSPPMGFPSWWLMAAGWLVVIGAVVIALRTRQRSAWVIGAVFGYVAVLQLPLLWSRTSENTALELAQTLRYLPDSALVIATGVALILQAPKRSLSHEVVDAPRWLRPVAIASVLAFIASSLVSTVRFSTEWREDPTADYLANARASLSEAKDTPMFDHPLPLLVLLPVAYPYNQVSKVFAGLDDRPEFGRWTDKLQVLDDSGHLTPAEVTPRRTSEAGAGACDDPEVTGPAAIDLDGPLLDWLWTVALPYCANTDGQVQIGLAGGDPVTVPVRAGLHSVYVQLRGSGTALQVRPLTPGVELHLGAARVGEVVRSP</sequence>
<name>A0ABT4MZJ2_GORRU</name>
<organism evidence="3 4">
    <name type="scientific">Gordonia rubripertincta</name>
    <name type="common">Rhodococcus corallinus</name>
    <dbReference type="NCBI Taxonomy" id="36822"/>
    <lineage>
        <taxon>Bacteria</taxon>
        <taxon>Bacillati</taxon>
        <taxon>Actinomycetota</taxon>
        <taxon>Actinomycetes</taxon>
        <taxon>Mycobacteriales</taxon>
        <taxon>Gordoniaceae</taxon>
        <taxon>Gordonia</taxon>
    </lineage>
</organism>
<evidence type="ECO:0008006" key="5">
    <source>
        <dbReference type="Google" id="ProtNLM"/>
    </source>
</evidence>
<feature type="transmembrane region" description="Helical" evidence="2">
    <location>
        <begin position="132"/>
        <end position="152"/>
    </location>
</feature>
<feature type="transmembrane region" description="Helical" evidence="2">
    <location>
        <begin position="240"/>
        <end position="258"/>
    </location>
</feature>
<feature type="transmembrane region" description="Helical" evidence="2">
    <location>
        <begin position="307"/>
        <end position="326"/>
    </location>
</feature>
<feature type="transmembrane region" description="Helical" evidence="2">
    <location>
        <begin position="103"/>
        <end position="125"/>
    </location>
</feature>
<evidence type="ECO:0000313" key="3">
    <source>
        <dbReference type="EMBL" id="MCZ4552423.1"/>
    </source>
</evidence>
<gene>
    <name evidence="3" type="ORF">O4213_20700</name>
</gene>
<dbReference type="RefSeq" id="WP_301573167.1">
    <property type="nucleotide sequence ID" value="NZ_JAPWIE010000006.1"/>
</dbReference>
<keyword evidence="2" id="KW-0472">Membrane</keyword>
<evidence type="ECO:0000256" key="2">
    <source>
        <dbReference type="SAM" id="Phobius"/>
    </source>
</evidence>
<feature type="transmembrane region" description="Helical" evidence="2">
    <location>
        <begin position="27"/>
        <end position="46"/>
    </location>
</feature>
<evidence type="ECO:0000313" key="4">
    <source>
        <dbReference type="Proteomes" id="UP001067235"/>
    </source>
</evidence>
<feature type="region of interest" description="Disordered" evidence="1">
    <location>
        <begin position="502"/>
        <end position="523"/>
    </location>
</feature>
<keyword evidence="2" id="KW-0812">Transmembrane</keyword>
<feature type="transmembrane region" description="Helical" evidence="2">
    <location>
        <begin position="333"/>
        <end position="352"/>
    </location>
</feature>
<feature type="transmembrane region" description="Helical" evidence="2">
    <location>
        <begin position="190"/>
        <end position="220"/>
    </location>
</feature>